<accession>A0A2H6N884</accession>
<organism evidence="1">
    <name type="scientific">Micrurus carvalhoi</name>
    <dbReference type="NCBI Taxonomy" id="3147026"/>
    <lineage>
        <taxon>Eukaryota</taxon>
        <taxon>Metazoa</taxon>
        <taxon>Chordata</taxon>
        <taxon>Craniata</taxon>
        <taxon>Vertebrata</taxon>
        <taxon>Euteleostomi</taxon>
        <taxon>Lepidosauria</taxon>
        <taxon>Squamata</taxon>
        <taxon>Bifurcata</taxon>
        <taxon>Unidentata</taxon>
        <taxon>Episquamata</taxon>
        <taxon>Toxicofera</taxon>
        <taxon>Serpentes</taxon>
        <taxon>Colubroidea</taxon>
        <taxon>Elapidae</taxon>
        <taxon>Elapinae</taxon>
        <taxon>Micrurus</taxon>
    </lineage>
</organism>
<evidence type="ECO:0000313" key="1">
    <source>
        <dbReference type="EMBL" id="LAA26791.1"/>
    </source>
</evidence>
<reference evidence="1" key="2">
    <citation type="submission" date="2017-12" db="EMBL/GenBank/DDBJ databases">
        <title>Coralsnake Venomics: Analyses of Venom Gland Transcriptomes and Proteomes of Six Brazilian Taxa.</title>
        <authorList>
            <person name="Aird S.D."/>
            <person name="Jorge da Silva N."/>
            <person name="Qiu L."/>
            <person name="Villar-Briones A."/>
            <person name="Aparecida-Saddi V."/>
            <person name="Campos-Telles M.P."/>
            <person name="Grau M."/>
            <person name="Mikheyev A.S."/>
        </authorList>
    </citation>
    <scope>NUCLEOTIDE SEQUENCE</scope>
    <source>
        <tissue evidence="1">Venom_gland</tissue>
    </source>
</reference>
<protein>
    <submittedName>
        <fullName evidence="1">Uncharacterized protein</fullName>
    </submittedName>
</protein>
<dbReference type="AlphaFoldDB" id="A0A2H6N884"/>
<dbReference type="EMBL" id="IACI01060308">
    <property type="protein sequence ID" value="LAA26791.1"/>
    <property type="molecule type" value="Transcribed_RNA"/>
</dbReference>
<sequence>MMGKIIRNLTFFLKKKKSNKATVFCDFQESVSAFPDTLNEGRDLQDQISMQKYAQLMFLLFPDSGGQRYVKMLTETLESTPSSVIKIDKMLLKYFRTLAGSIEKLWDPFHPFLLKVKSVLRFSILQRIFHAGSKLW</sequence>
<proteinExistence type="predicted"/>
<name>A0A2H6N884_9SAUR</name>
<reference evidence="1" key="1">
    <citation type="submission" date="2017-07" db="EMBL/GenBank/DDBJ databases">
        <authorList>
            <person name="Mikheyev A."/>
            <person name="Grau M."/>
        </authorList>
    </citation>
    <scope>NUCLEOTIDE SEQUENCE</scope>
    <source>
        <tissue evidence="1">Venom_gland</tissue>
    </source>
</reference>